<organism evidence="2">
    <name type="scientific">Tuwongella immobilis</name>
    <dbReference type="NCBI Taxonomy" id="692036"/>
    <lineage>
        <taxon>Bacteria</taxon>
        <taxon>Pseudomonadati</taxon>
        <taxon>Planctomycetota</taxon>
        <taxon>Planctomycetia</taxon>
        <taxon>Gemmatales</taxon>
        <taxon>Gemmataceae</taxon>
        <taxon>Tuwongella</taxon>
    </lineage>
</organism>
<evidence type="ECO:0008006" key="4">
    <source>
        <dbReference type="Google" id="ProtNLM"/>
    </source>
</evidence>
<evidence type="ECO:0000313" key="3">
    <source>
        <dbReference type="Proteomes" id="UP000464378"/>
    </source>
</evidence>
<protein>
    <recommendedName>
        <fullName evidence="4">Portal protein</fullName>
    </recommendedName>
</protein>
<feature type="compositionally biased region" description="Polar residues" evidence="1">
    <location>
        <begin position="832"/>
        <end position="851"/>
    </location>
</feature>
<feature type="compositionally biased region" description="Basic residues" evidence="1">
    <location>
        <begin position="817"/>
        <end position="830"/>
    </location>
</feature>
<accession>A0A6C2YVE6</accession>
<dbReference type="Pfam" id="PF06074">
    <property type="entry name" value="Portal_Mu"/>
    <property type="match status" value="1"/>
</dbReference>
<dbReference type="InParanoid" id="A0A6C2YVE6"/>
<proteinExistence type="predicted"/>
<feature type="region of interest" description="Disordered" evidence="1">
    <location>
        <begin position="428"/>
        <end position="451"/>
    </location>
</feature>
<feature type="region of interest" description="Disordered" evidence="1">
    <location>
        <begin position="479"/>
        <end position="537"/>
    </location>
</feature>
<sequence length="851" mass="95928">MVATTDADNDLQLTDSNGMLFPQYTSFAAIFNQFSRAYSHRWDEAIRHSASNALAMRRDTFILSLLQERQLPVTAMNWSIIPEDENDANQVQICGTLTKIVERTPRWQSMLLNLQQALWYGRYGVQIVPKVCEVMGQRRWVVGEHSPVNGDKIQYQWDGTPLVFLNASELGSRFQSEDIVYTDRVPALRLHRDEWRSRFIIHKHLSDDADFFEGEMAGGVHGVGLRSQVYWTWWLRDEFLAWATDFMQKVGTLGLMVFYYEMGNPKSQEAAERAARDCSRRNAITMPRPSGSSKETASAELLQPTNTGIETLKGMIADYFESHIQRLIVGQSLSGNAGSTGLGSGVSDLHADTKYQLLKFDAGNLSGTLTTDLVGPLMRWNFPWAKFAARFQINVPDPNNKEQMEAVSKASSLGVTFRADDVRKLTGMAKPGPDDEVIGQQQQQSPGLGMADADPLAQLQRSVSMLYQLVAERIPWHYAEPPEDPEFERKHPRRSDGKFGKKGAPGDAGGSDPRPTETPAQRKRRLTRDSMEQRERRELRDHWNRIRAEGLGNVDDVPWALAYLGSRSVKTLEKLAKETLPPDVKAYVRQILDDKTRVRIVDYAAAEKAFSDFFGHPVDVSTIKALAWGRDGTDAELQVSFFRGAISLDLLSSDTREDRDFEAHRTIRRDDDGSIVLDNDVARIGKKSRLRGMAAECLLDQAQAAEKLGIDRIETFAAGYKSKDVPYNGYYTWARCGYLGKMTDEQFSELPHEFQRLMGRSRSIQTLMALPGGRDAWKEFGSGFIGIFSPKAKSRSRKILEAYVEERRRERATGQPRQKKRSRPPIHRPRTSADSTSTRPETSGSGSFATS</sequence>
<gene>
    <name evidence="2" type="ORF">GMBLW1_36030</name>
</gene>
<evidence type="ECO:0000313" key="2">
    <source>
        <dbReference type="EMBL" id="VIP05590.1"/>
    </source>
</evidence>
<dbReference type="EMBL" id="LR586016">
    <property type="protein sequence ID" value="VIP05590.1"/>
    <property type="molecule type" value="Genomic_DNA"/>
</dbReference>
<feature type="region of interest" description="Disordered" evidence="1">
    <location>
        <begin position="806"/>
        <end position="851"/>
    </location>
</feature>
<feature type="compositionally biased region" description="Basic and acidic residues" evidence="1">
    <location>
        <begin position="527"/>
        <end position="537"/>
    </location>
</feature>
<dbReference type="InterPro" id="IPR009279">
    <property type="entry name" value="Portal_Mu"/>
</dbReference>
<reference evidence="2" key="1">
    <citation type="submission" date="2019-04" db="EMBL/GenBank/DDBJ databases">
        <authorList>
            <consortium name="Science for Life Laboratories"/>
        </authorList>
    </citation>
    <scope>NUCLEOTIDE SEQUENCE</scope>
    <source>
        <strain evidence="2">MBLW1</strain>
    </source>
</reference>
<evidence type="ECO:0000256" key="1">
    <source>
        <dbReference type="SAM" id="MobiDB-lite"/>
    </source>
</evidence>
<name>A0A6C2YVE6_9BACT</name>
<dbReference type="RefSeq" id="WP_162660687.1">
    <property type="nucleotide sequence ID" value="NZ_LR593887.1"/>
</dbReference>
<dbReference type="EMBL" id="LR593887">
    <property type="protein sequence ID" value="VTS08535.1"/>
    <property type="molecule type" value="Genomic_DNA"/>
</dbReference>
<keyword evidence="3" id="KW-1185">Reference proteome</keyword>
<dbReference type="KEGG" id="tim:GMBLW1_36030"/>
<dbReference type="Proteomes" id="UP000464378">
    <property type="component" value="Chromosome"/>
</dbReference>
<dbReference type="AlphaFoldDB" id="A0A6C2YVE6"/>